<dbReference type="EMBL" id="UYRR01003919">
    <property type="protein sequence ID" value="VDK20571.1"/>
    <property type="molecule type" value="Genomic_DNA"/>
</dbReference>
<feature type="compositionally biased region" description="Polar residues" evidence="1">
    <location>
        <begin position="351"/>
        <end position="374"/>
    </location>
</feature>
<proteinExistence type="predicted"/>
<evidence type="ECO:0000313" key="4">
    <source>
        <dbReference type="WBParaSite" id="ASIM_0000292401-mRNA-1"/>
    </source>
</evidence>
<evidence type="ECO:0000313" key="2">
    <source>
        <dbReference type="EMBL" id="VDK20571.1"/>
    </source>
</evidence>
<name>A0A0M3J5U1_ANISI</name>
<sequence length="401" mass="43240">MPQAAVITESVCTPLSLSSLPNESVNNSSSSTNSSSEVSFQHCSTSYPKKALAMIEGDPIPASVVPAATPYAPHGVQAAIAHHNHQLQLQQQQHNNGAHHSHSHPHVHALNQGGTLNSIPQQQASTPTIQFAAGASPPAHIILPPQHQPYRKPEPALRSMARRQSHTLLYVPEHRRVSTISGNSIASCPASYPGKLAVDEKLGQNVERSRITPPQSVPLVHSSPQVDNRRKSVQTGAPAIAFRPMRFERRSSQPLLRHVVAGANKAAAAMAIAEDSAEMAGEVRLRQALVVDEPSAGGPKSGTLAGARYQMPVGQCDMPRLLTKRVSWLSMKSLQDSVEPLLTFSRRGKKQNSMASGDNLNSRNDSRTNSQYGSVLQLDDSSLLEREEDTPPLDTLSWSFG</sequence>
<feature type="region of interest" description="Disordered" evidence="1">
    <location>
        <begin position="17"/>
        <end position="39"/>
    </location>
</feature>
<evidence type="ECO:0000256" key="1">
    <source>
        <dbReference type="SAM" id="MobiDB-lite"/>
    </source>
</evidence>
<keyword evidence="3" id="KW-1185">Reference proteome</keyword>
<dbReference type="WBParaSite" id="ASIM_0000292401-mRNA-1">
    <property type="protein sequence ID" value="ASIM_0000292401-mRNA-1"/>
    <property type="gene ID" value="ASIM_0000292401"/>
</dbReference>
<dbReference type="OrthoDB" id="1735926at2759"/>
<evidence type="ECO:0000313" key="3">
    <source>
        <dbReference type="Proteomes" id="UP000267096"/>
    </source>
</evidence>
<feature type="region of interest" description="Disordered" evidence="1">
    <location>
        <begin position="345"/>
        <end position="401"/>
    </location>
</feature>
<dbReference type="AlphaFoldDB" id="A0A0M3J5U1"/>
<gene>
    <name evidence="2" type="ORF">ASIM_LOCUS2773</name>
</gene>
<protein>
    <submittedName>
        <fullName evidence="2 4">Uncharacterized protein</fullName>
    </submittedName>
</protein>
<organism evidence="4">
    <name type="scientific">Anisakis simplex</name>
    <name type="common">Herring worm</name>
    <dbReference type="NCBI Taxonomy" id="6269"/>
    <lineage>
        <taxon>Eukaryota</taxon>
        <taxon>Metazoa</taxon>
        <taxon>Ecdysozoa</taxon>
        <taxon>Nematoda</taxon>
        <taxon>Chromadorea</taxon>
        <taxon>Rhabditida</taxon>
        <taxon>Spirurina</taxon>
        <taxon>Ascaridomorpha</taxon>
        <taxon>Ascaridoidea</taxon>
        <taxon>Anisakidae</taxon>
        <taxon>Anisakis</taxon>
        <taxon>Anisakis simplex complex</taxon>
    </lineage>
</organism>
<reference evidence="2 3" key="2">
    <citation type="submission" date="2018-11" db="EMBL/GenBank/DDBJ databases">
        <authorList>
            <consortium name="Pathogen Informatics"/>
        </authorList>
    </citation>
    <scope>NUCLEOTIDE SEQUENCE [LARGE SCALE GENOMIC DNA]</scope>
</reference>
<reference evidence="4" key="1">
    <citation type="submission" date="2017-02" db="UniProtKB">
        <authorList>
            <consortium name="WormBaseParasite"/>
        </authorList>
    </citation>
    <scope>IDENTIFICATION</scope>
</reference>
<dbReference type="Proteomes" id="UP000267096">
    <property type="component" value="Unassembled WGS sequence"/>
</dbReference>
<feature type="region of interest" description="Disordered" evidence="1">
    <location>
        <begin position="214"/>
        <end position="233"/>
    </location>
</feature>
<accession>A0A0M3J5U1</accession>